<dbReference type="EMBL" id="BNJK01000001">
    <property type="protein sequence ID" value="GHO94511.1"/>
    <property type="molecule type" value="Genomic_DNA"/>
</dbReference>
<evidence type="ECO:0000256" key="2">
    <source>
        <dbReference type="ARBA" id="ARBA00022475"/>
    </source>
</evidence>
<dbReference type="PANTHER" id="PTHR30250:SF11">
    <property type="entry name" value="O-ANTIGEN TRANSPORTER-RELATED"/>
    <property type="match status" value="1"/>
</dbReference>
<keyword evidence="3 6" id="KW-0812">Transmembrane</keyword>
<gene>
    <name evidence="7" type="ORF">KSF_045590</name>
</gene>
<keyword evidence="4 6" id="KW-1133">Transmembrane helix</keyword>
<name>A0A8J3IH94_9CHLR</name>
<feature type="transmembrane region" description="Helical" evidence="6">
    <location>
        <begin position="159"/>
        <end position="179"/>
    </location>
</feature>
<keyword evidence="8" id="KW-1185">Reference proteome</keyword>
<keyword evidence="2" id="KW-1003">Cell membrane</keyword>
<evidence type="ECO:0008006" key="9">
    <source>
        <dbReference type="Google" id="ProtNLM"/>
    </source>
</evidence>
<feature type="transmembrane region" description="Helical" evidence="6">
    <location>
        <begin position="130"/>
        <end position="153"/>
    </location>
</feature>
<feature type="transmembrane region" description="Helical" evidence="6">
    <location>
        <begin position="381"/>
        <end position="399"/>
    </location>
</feature>
<reference evidence="7" key="1">
    <citation type="submission" date="2020-10" db="EMBL/GenBank/DDBJ databases">
        <title>Taxonomic study of unclassified bacteria belonging to the class Ktedonobacteria.</title>
        <authorList>
            <person name="Yabe S."/>
            <person name="Wang C.M."/>
            <person name="Zheng Y."/>
            <person name="Sakai Y."/>
            <person name="Cavaletti L."/>
            <person name="Monciardini P."/>
            <person name="Donadio S."/>
        </authorList>
    </citation>
    <scope>NUCLEOTIDE SEQUENCE</scope>
    <source>
        <strain evidence="7">ID150040</strain>
    </source>
</reference>
<dbReference type="RefSeq" id="WP_220205245.1">
    <property type="nucleotide sequence ID" value="NZ_BNJK01000001.1"/>
</dbReference>
<evidence type="ECO:0000313" key="7">
    <source>
        <dbReference type="EMBL" id="GHO94511.1"/>
    </source>
</evidence>
<evidence type="ECO:0000256" key="5">
    <source>
        <dbReference type="ARBA" id="ARBA00023136"/>
    </source>
</evidence>
<feature type="transmembrane region" description="Helical" evidence="6">
    <location>
        <begin position="308"/>
        <end position="329"/>
    </location>
</feature>
<dbReference type="GO" id="GO:0005886">
    <property type="term" value="C:plasma membrane"/>
    <property type="evidence" value="ECO:0007669"/>
    <property type="project" value="UniProtKB-SubCell"/>
</dbReference>
<evidence type="ECO:0000256" key="3">
    <source>
        <dbReference type="ARBA" id="ARBA00022692"/>
    </source>
</evidence>
<keyword evidence="5 6" id="KW-0472">Membrane</keyword>
<evidence type="ECO:0000256" key="4">
    <source>
        <dbReference type="ARBA" id="ARBA00022989"/>
    </source>
</evidence>
<evidence type="ECO:0000256" key="6">
    <source>
        <dbReference type="SAM" id="Phobius"/>
    </source>
</evidence>
<comment type="subcellular location">
    <subcellularLocation>
        <location evidence="1">Cell membrane</location>
        <topology evidence="1">Multi-pass membrane protein</topology>
    </subcellularLocation>
</comment>
<feature type="transmembrane region" description="Helical" evidence="6">
    <location>
        <begin position="405"/>
        <end position="428"/>
    </location>
</feature>
<feature type="transmembrane region" description="Helical" evidence="6">
    <location>
        <begin position="20"/>
        <end position="40"/>
    </location>
</feature>
<organism evidence="7 8">
    <name type="scientific">Reticulibacter mediterranei</name>
    <dbReference type="NCBI Taxonomy" id="2778369"/>
    <lineage>
        <taxon>Bacteria</taxon>
        <taxon>Bacillati</taxon>
        <taxon>Chloroflexota</taxon>
        <taxon>Ktedonobacteria</taxon>
        <taxon>Ktedonobacterales</taxon>
        <taxon>Reticulibacteraceae</taxon>
        <taxon>Reticulibacter</taxon>
    </lineage>
</organism>
<evidence type="ECO:0000313" key="8">
    <source>
        <dbReference type="Proteomes" id="UP000597444"/>
    </source>
</evidence>
<dbReference type="AlphaFoldDB" id="A0A8J3IH94"/>
<comment type="caution">
    <text evidence="7">The sequence shown here is derived from an EMBL/GenBank/DDBJ whole genome shotgun (WGS) entry which is preliminary data.</text>
</comment>
<feature type="transmembrane region" description="Helical" evidence="6">
    <location>
        <begin position="52"/>
        <end position="74"/>
    </location>
</feature>
<dbReference type="PANTHER" id="PTHR30250">
    <property type="entry name" value="PST FAMILY PREDICTED COLANIC ACID TRANSPORTER"/>
    <property type="match status" value="1"/>
</dbReference>
<accession>A0A8J3IH94</accession>
<feature type="transmembrane region" description="Helical" evidence="6">
    <location>
        <begin position="349"/>
        <end position="369"/>
    </location>
</feature>
<feature type="transmembrane region" description="Helical" evidence="6">
    <location>
        <begin position="105"/>
        <end position="123"/>
    </location>
</feature>
<protein>
    <recommendedName>
        <fullName evidence="9">Polysaccharide biosynthesis protein C-terminal domain-containing protein</fullName>
    </recommendedName>
</protein>
<feature type="transmembrane region" description="Helical" evidence="6">
    <location>
        <begin position="186"/>
        <end position="208"/>
    </location>
</feature>
<proteinExistence type="predicted"/>
<evidence type="ECO:0000256" key="1">
    <source>
        <dbReference type="ARBA" id="ARBA00004651"/>
    </source>
</evidence>
<dbReference type="Proteomes" id="UP000597444">
    <property type="component" value="Unassembled WGS sequence"/>
</dbReference>
<sequence length="448" mass="50150">MLLLHSRTISSKRLVSSFSIWQVSTTFCATLIQWGTYIFIARTLGPHHLGIYLFVQWLAAVAVPLIGIGTSTLANRRLTEIQNRETQRSSAGIFYFLWYRQCYRILLYYLLYLVLAYPLHAFFAICQPQLLLLACLSMLPLLLSSVIGITLRSLRRSDLLTILHFCSTIFTLLLSLLACRINKNHIGLLLLTSTLAGTLTLLLALLYLTRLLPLRQALRPGIFLKERLQQHLKGTPLLFFCDAIVWQRSEILVLACWRSSDELAFYTISSLISTGIMQLLPLLSSLLISPLLHRYFPQRSYLTNYSSFIRSSCSIGLLALICYALLSLWSPELLTLFLGRDYLPLLQPLHILLISAFFGSIASISLKHLLDGDHKKMQSCLGMTAAIVNVLLAPPFVAWWGMTGAALACATAQIISAAGSILLCVRLLKRATIQGAGQAIQCSKDIEW</sequence>
<dbReference type="InterPro" id="IPR050833">
    <property type="entry name" value="Poly_Biosynth_Transport"/>
</dbReference>